<dbReference type="Proteomes" id="UP000663887">
    <property type="component" value="Unassembled WGS sequence"/>
</dbReference>
<feature type="transmembrane region" description="Helical" evidence="7">
    <location>
        <begin position="6"/>
        <end position="26"/>
    </location>
</feature>
<evidence type="ECO:0000313" key="17">
    <source>
        <dbReference type="EMBL" id="CAF4034147.1"/>
    </source>
</evidence>
<keyword evidence="4 7" id="KW-1133">Transmembrane helix</keyword>
<evidence type="ECO:0000256" key="1">
    <source>
        <dbReference type="ARBA" id="ARBA00004651"/>
    </source>
</evidence>
<dbReference type="EMBL" id="CAJNRF010012430">
    <property type="protein sequence ID" value="CAF2141025.1"/>
    <property type="molecule type" value="Genomic_DNA"/>
</dbReference>
<feature type="transmembrane region" description="Helical" evidence="7">
    <location>
        <begin position="153"/>
        <end position="177"/>
    </location>
</feature>
<dbReference type="InterPro" id="IPR000276">
    <property type="entry name" value="GPCR_Rhodpsn"/>
</dbReference>
<dbReference type="EMBL" id="CAJOBH010000411">
    <property type="protein sequence ID" value="CAF3789560.1"/>
    <property type="molecule type" value="Genomic_DNA"/>
</dbReference>
<evidence type="ECO:0000313" key="16">
    <source>
        <dbReference type="EMBL" id="CAF3922765.1"/>
    </source>
</evidence>
<evidence type="ECO:0000313" key="12">
    <source>
        <dbReference type="EMBL" id="CAF2211030.1"/>
    </source>
</evidence>
<dbReference type="Gene3D" id="1.20.1070.10">
    <property type="entry name" value="Rhodopsin 7-helix transmembrane proteins"/>
    <property type="match status" value="1"/>
</dbReference>
<evidence type="ECO:0000256" key="4">
    <source>
        <dbReference type="ARBA" id="ARBA00022989"/>
    </source>
</evidence>
<dbReference type="OrthoDB" id="10037292at2759"/>
<dbReference type="Proteomes" id="UP000663842">
    <property type="component" value="Unassembled WGS sequence"/>
</dbReference>
<dbReference type="EMBL" id="CAJNRE010019815">
    <property type="protein sequence ID" value="CAF2211030.1"/>
    <property type="molecule type" value="Genomic_DNA"/>
</dbReference>
<dbReference type="Proteomes" id="UP000663824">
    <property type="component" value="Unassembled WGS sequence"/>
</dbReference>
<dbReference type="Proteomes" id="UP000663855">
    <property type="component" value="Unassembled WGS sequence"/>
</dbReference>
<evidence type="ECO:0000256" key="3">
    <source>
        <dbReference type="ARBA" id="ARBA00022692"/>
    </source>
</evidence>
<comment type="subcellular location">
    <subcellularLocation>
        <location evidence="1">Cell membrane</location>
        <topology evidence="1">Multi-pass membrane protein</topology>
    </subcellularLocation>
</comment>
<dbReference type="Proteomes" id="UP000663856">
    <property type="component" value="Unassembled WGS sequence"/>
</dbReference>
<evidence type="ECO:0000256" key="7">
    <source>
        <dbReference type="SAM" id="Phobius"/>
    </source>
</evidence>
<comment type="caution">
    <text evidence="13">The sequence shown here is derived from an EMBL/GenBank/DDBJ whole genome shotgun (WGS) entry which is preliminary data.</text>
</comment>
<dbReference type="GO" id="GO:0004930">
    <property type="term" value="F:G protein-coupled receptor activity"/>
    <property type="evidence" value="ECO:0007669"/>
    <property type="project" value="InterPro"/>
</dbReference>
<dbReference type="Proteomes" id="UP000663866">
    <property type="component" value="Unassembled WGS sequence"/>
</dbReference>
<dbReference type="InterPro" id="IPR017452">
    <property type="entry name" value="GPCR_Rhodpsn_7TM"/>
</dbReference>
<keyword evidence="3 7" id="KW-0812">Transmembrane</keyword>
<dbReference type="Proteomes" id="UP000681967">
    <property type="component" value="Unassembled WGS sequence"/>
</dbReference>
<dbReference type="Pfam" id="PF00001">
    <property type="entry name" value="7tm_1"/>
    <property type="match status" value="1"/>
</dbReference>
<dbReference type="Proteomes" id="UP000676336">
    <property type="component" value="Unassembled WGS sequence"/>
</dbReference>
<accession>A0A817A850</accession>
<dbReference type="EMBL" id="CAJOBG010001376">
    <property type="protein sequence ID" value="CAF3922765.1"/>
    <property type="molecule type" value="Genomic_DNA"/>
</dbReference>
<sequence>MKSSCFLFHHCIICLILSILCLPYLLSFSNYSIRCDYLGNIQVTCVTAQLLNMAAMVANEAYTFEDLIHQDLSLNNSHSHSHSHSQQNSHSYYQYQLKQSNKSTISCGCLSFGILIIWFSSVILHLGITMIGSESKSYYDNDGQYCNFIIRDIRGYVLTLMWIIITIFSLMITIRYIHKILSEVSLKRRNNQPLLSLAILGQYHGQTIATKDILMQQIQLRIKLNILLIVLFIIFWFPLFIVTLCDIKFKISEQILRYLLLLAWSNSSISPLTYCLLLPKCNYLCRLCCQKDRSTTYDSLTSYYNRIGDRFHDIGKWDQYDQDNKQINKFNKTSQINSHNLDNDIHLETDFDVDHENLNENKFRKKLTFENQYKLNELRPNHSNPYNTKSSSLIVKEISNNKDDNSSSSLSSLTTITNKPDHLSNGLIVTSIKNVHL</sequence>
<dbReference type="EMBL" id="CAJNOW010011188">
    <property type="protein sequence ID" value="CAF1594836.1"/>
    <property type="molecule type" value="Genomic_DNA"/>
</dbReference>
<evidence type="ECO:0000313" key="13">
    <source>
        <dbReference type="EMBL" id="CAF2258750.1"/>
    </source>
</evidence>
<evidence type="ECO:0000313" key="9">
    <source>
        <dbReference type="EMBL" id="CAF1215454.1"/>
    </source>
</evidence>
<evidence type="ECO:0000313" key="11">
    <source>
        <dbReference type="EMBL" id="CAF2141025.1"/>
    </source>
</evidence>
<evidence type="ECO:0000256" key="5">
    <source>
        <dbReference type="ARBA" id="ARBA00023136"/>
    </source>
</evidence>
<evidence type="ECO:0000313" key="19">
    <source>
        <dbReference type="Proteomes" id="UP000663887"/>
    </source>
</evidence>
<dbReference type="CDD" id="cd00637">
    <property type="entry name" value="7tm_classA_rhodopsin-like"/>
    <property type="match status" value="1"/>
</dbReference>
<name>A0A817A850_9BILA</name>
<evidence type="ECO:0000313" key="18">
    <source>
        <dbReference type="Proteomes" id="UP000663866"/>
    </source>
</evidence>
<keyword evidence="2" id="KW-1003">Cell membrane</keyword>
<feature type="transmembrane region" description="Helical" evidence="7">
    <location>
        <begin position="107"/>
        <end position="133"/>
    </location>
</feature>
<keyword evidence="6" id="KW-0675">Receptor</keyword>
<evidence type="ECO:0000313" key="14">
    <source>
        <dbReference type="EMBL" id="CAF3789560.1"/>
    </source>
</evidence>
<dbReference type="PANTHER" id="PTHR24241">
    <property type="entry name" value="NEUROPEPTIDE RECEPTOR-RELATED G-PROTEIN COUPLED RECEPTOR"/>
    <property type="match status" value="1"/>
</dbReference>
<protein>
    <recommendedName>
        <fullName evidence="8">G-protein coupled receptors family 1 profile domain-containing protein</fullName>
    </recommendedName>
</protein>
<proteinExistence type="predicted"/>
<feature type="domain" description="G-protein coupled receptors family 1 profile" evidence="8">
    <location>
        <begin position="114"/>
        <end position="274"/>
    </location>
</feature>
<evidence type="ECO:0000256" key="2">
    <source>
        <dbReference type="ARBA" id="ARBA00022475"/>
    </source>
</evidence>
<evidence type="ECO:0000313" key="15">
    <source>
        <dbReference type="EMBL" id="CAF3812798.1"/>
    </source>
</evidence>
<dbReference type="PROSITE" id="PS50262">
    <property type="entry name" value="G_PROTEIN_RECEP_F1_2"/>
    <property type="match status" value="1"/>
</dbReference>
<dbReference type="Proteomes" id="UP000663834">
    <property type="component" value="Unassembled WGS sequence"/>
</dbReference>
<gene>
    <name evidence="14" type="ORF">BYL167_LOCUS2369</name>
    <name evidence="9" type="ORF">CJN711_LOCUS12728</name>
    <name evidence="10" type="ORF">KQP761_LOCUS21589</name>
    <name evidence="12" type="ORF">MBJ925_LOCUS35881</name>
    <name evidence="16" type="ORF">OVN521_LOCUS10681</name>
    <name evidence="15" type="ORF">SMN809_LOCUS1823</name>
    <name evidence="17" type="ORF">UXM345_LOCUS18193</name>
    <name evidence="11" type="ORF">WKI299_LOCUS28377</name>
    <name evidence="13" type="ORF">XDN619_LOCUS35920</name>
</gene>
<dbReference type="AlphaFoldDB" id="A0A817A850"/>
<evidence type="ECO:0000259" key="8">
    <source>
        <dbReference type="PROSITE" id="PS50262"/>
    </source>
</evidence>
<organism evidence="13 19">
    <name type="scientific">Rotaria magnacalcarata</name>
    <dbReference type="NCBI Taxonomy" id="392030"/>
    <lineage>
        <taxon>Eukaryota</taxon>
        <taxon>Metazoa</taxon>
        <taxon>Spiralia</taxon>
        <taxon>Gnathifera</taxon>
        <taxon>Rotifera</taxon>
        <taxon>Eurotatoria</taxon>
        <taxon>Bdelloidea</taxon>
        <taxon>Philodinida</taxon>
        <taxon>Philodinidae</taxon>
        <taxon>Rotaria</taxon>
    </lineage>
</organism>
<evidence type="ECO:0000256" key="6">
    <source>
        <dbReference type="ARBA" id="ARBA00023170"/>
    </source>
</evidence>
<dbReference type="SUPFAM" id="SSF81321">
    <property type="entry name" value="Family A G protein-coupled receptor-like"/>
    <property type="match status" value="1"/>
</dbReference>
<dbReference type="EMBL" id="CAJOBF010002436">
    <property type="protein sequence ID" value="CAF4034147.1"/>
    <property type="molecule type" value="Genomic_DNA"/>
</dbReference>
<dbReference type="GO" id="GO:0005886">
    <property type="term" value="C:plasma membrane"/>
    <property type="evidence" value="ECO:0007669"/>
    <property type="project" value="UniProtKB-SubCell"/>
</dbReference>
<evidence type="ECO:0000313" key="10">
    <source>
        <dbReference type="EMBL" id="CAF1594836.1"/>
    </source>
</evidence>
<dbReference type="EMBL" id="CAJNOV010005570">
    <property type="protein sequence ID" value="CAF1215454.1"/>
    <property type="molecule type" value="Genomic_DNA"/>
</dbReference>
<reference evidence="13" key="1">
    <citation type="submission" date="2021-02" db="EMBL/GenBank/DDBJ databases">
        <authorList>
            <person name="Nowell W R."/>
        </authorList>
    </citation>
    <scope>NUCLEOTIDE SEQUENCE</scope>
</reference>
<keyword evidence="5 7" id="KW-0472">Membrane</keyword>
<keyword evidence="18" id="KW-1185">Reference proteome</keyword>
<feature type="transmembrane region" description="Helical" evidence="7">
    <location>
        <begin position="224"/>
        <end position="243"/>
    </location>
</feature>
<dbReference type="EMBL" id="CAJOBI010000301">
    <property type="protein sequence ID" value="CAF3812798.1"/>
    <property type="molecule type" value="Genomic_DNA"/>
</dbReference>
<dbReference type="EMBL" id="CAJNRG010018504">
    <property type="protein sequence ID" value="CAF2258750.1"/>
    <property type="molecule type" value="Genomic_DNA"/>
</dbReference>